<feature type="signal peptide" evidence="2">
    <location>
        <begin position="1"/>
        <end position="23"/>
    </location>
</feature>
<evidence type="ECO:0000256" key="1">
    <source>
        <dbReference type="RuleBase" id="RU004003"/>
    </source>
</evidence>
<dbReference type="HOGENOM" id="CLU_017952_4_0_4"/>
<proteinExistence type="inferred from homology"/>
<evidence type="ECO:0000313" key="5">
    <source>
        <dbReference type="EMBL" id="BAO30185.1"/>
    </source>
</evidence>
<dbReference type="GO" id="GO:0009306">
    <property type="term" value="P:protein secretion"/>
    <property type="evidence" value="ECO:0007669"/>
    <property type="project" value="InterPro"/>
</dbReference>
<dbReference type="InterPro" id="IPR001775">
    <property type="entry name" value="GspD/PilQ"/>
</dbReference>
<dbReference type="Pfam" id="PF13629">
    <property type="entry name" value="T2SS-T3SS_pil_N"/>
    <property type="match status" value="1"/>
</dbReference>
<keyword evidence="2" id="KW-0732">Signal</keyword>
<comment type="similarity">
    <text evidence="1">Belongs to the bacterial secretin family.</text>
</comment>
<evidence type="ECO:0000259" key="3">
    <source>
        <dbReference type="Pfam" id="PF00263"/>
    </source>
</evidence>
<gene>
    <name evidence="5" type="ORF">SUTH_02398</name>
</gene>
<dbReference type="KEGG" id="shd:SUTH_02398"/>
<dbReference type="PRINTS" id="PR00811">
    <property type="entry name" value="BCTERIALGSPD"/>
</dbReference>
<reference evidence="5 6" key="1">
    <citation type="journal article" date="2014" name="Syst. Appl. Microbiol.">
        <title>Complete genomes of freshwater sulfur oxidizers Sulfuricella denitrificans skB26 and Sulfuritalea hydrogenivorans sk43H: genetic insights into the sulfur oxidation pathway of betaproteobacteria.</title>
        <authorList>
            <person name="Watanabe T."/>
            <person name="Kojima H."/>
            <person name="Fukui M."/>
        </authorList>
    </citation>
    <scope>NUCLEOTIDE SEQUENCE [LARGE SCALE GENOMIC DNA]</scope>
    <source>
        <strain evidence="5">DSM22779</strain>
    </source>
</reference>
<dbReference type="InterPro" id="IPR050810">
    <property type="entry name" value="Bact_Secretion_Sys_Channel"/>
</dbReference>
<dbReference type="InterPro" id="IPR004846">
    <property type="entry name" value="T2SS/T3SS_dom"/>
</dbReference>
<evidence type="ECO:0000313" key="6">
    <source>
        <dbReference type="Proteomes" id="UP000031637"/>
    </source>
</evidence>
<dbReference type="PANTHER" id="PTHR30332:SF17">
    <property type="entry name" value="TYPE IV PILIATION SYSTEM PROTEIN DR_0774-RELATED"/>
    <property type="match status" value="1"/>
</dbReference>
<dbReference type="RefSeq" id="WP_052473587.1">
    <property type="nucleotide sequence ID" value="NZ_AP012547.1"/>
</dbReference>
<dbReference type="Pfam" id="PF00263">
    <property type="entry name" value="Secretin"/>
    <property type="match status" value="1"/>
</dbReference>
<sequence>MFRQFLTLFCAVCVLALPGVTRAGSEDAKELVMFVGEITTIPASKIQRIAIGNGALISTKFIDDTQMLLIAEGVGDTSLVLWSPQGEVQRYIVRVGSKDSLFAYRAARDVLSDMAGIDIKPMGPQIAVTGSASPPQIVRINALASRFPQIIPMVKELDVEMKKMIYMKVQILEAKKSFSEAIGMSWPGSFAGPVAGFAGNLQGSTNPVGAAAVAPALSIPLGVTGMRTYLGIATSIQSVINLAKNNGDLTILAEPELSARSGGTAQFLAGGQIPIQTAGALGTTSITYKDYGIKITISPAADDKGNVITKLRAELSQLDQSTAVAGTPGFLTRTSETELNVKSGQTMVISGLINRDMQNDVSKVPGLGDLPIIGRLFRSDSFRGNRSDLLIAVTPVVVDPTSSMNQERIEKGVAMKERFERNLNKKDLID</sequence>
<protein>
    <submittedName>
        <fullName evidence="5">Flp pilus assembly protein secretin CpaC</fullName>
    </submittedName>
</protein>
<dbReference type="STRING" id="1223802.SUTH_02398"/>
<feature type="domain" description="Type II/III secretion system secretin-like" evidence="3">
    <location>
        <begin position="244"/>
        <end position="399"/>
    </location>
</feature>
<feature type="chain" id="PRO_5004795095" evidence="2">
    <location>
        <begin position="24"/>
        <end position="430"/>
    </location>
</feature>
<dbReference type="EMBL" id="AP012547">
    <property type="protein sequence ID" value="BAO30185.1"/>
    <property type="molecule type" value="Genomic_DNA"/>
</dbReference>
<name>W0SHB4_9PROT</name>
<dbReference type="OrthoDB" id="9775455at2"/>
<evidence type="ECO:0000259" key="4">
    <source>
        <dbReference type="Pfam" id="PF13629"/>
    </source>
</evidence>
<dbReference type="PANTHER" id="PTHR30332">
    <property type="entry name" value="PROBABLE GENERAL SECRETION PATHWAY PROTEIN D"/>
    <property type="match status" value="1"/>
</dbReference>
<dbReference type="InterPro" id="IPR032789">
    <property type="entry name" value="T2SS-T3SS_pil_N"/>
</dbReference>
<dbReference type="AlphaFoldDB" id="W0SHB4"/>
<dbReference type="GO" id="GO:0015627">
    <property type="term" value="C:type II protein secretion system complex"/>
    <property type="evidence" value="ECO:0007669"/>
    <property type="project" value="TreeGrafter"/>
</dbReference>
<feature type="domain" description="Pilus formation protein N-terminal" evidence="4">
    <location>
        <begin position="28"/>
        <end position="95"/>
    </location>
</feature>
<dbReference type="Proteomes" id="UP000031637">
    <property type="component" value="Chromosome"/>
</dbReference>
<organism evidence="5 6">
    <name type="scientific">Sulfuritalea hydrogenivorans sk43H</name>
    <dbReference type="NCBI Taxonomy" id="1223802"/>
    <lineage>
        <taxon>Bacteria</taxon>
        <taxon>Pseudomonadati</taxon>
        <taxon>Pseudomonadota</taxon>
        <taxon>Betaproteobacteria</taxon>
        <taxon>Nitrosomonadales</taxon>
        <taxon>Sterolibacteriaceae</taxon>
        <taxon>Sulfuritalea</taxon>
    </lineage>
</organism>
<keyword evidence="6" id="KW-1185">Reference proteome</keyword>
<evidence type="ECO:0000256" key="2">
    <source>
        <dbReference type="SAM" id="SignalP"/>
    </source>
</evidence>
<accession>W0SHB4</accession>